<evidence type="ECO:0008006" key="4">
    <source>
        <dbReference type="Google" id="ProtNLM"/>
    </source>
</evidence>
<organism evidence="2 3">
    <name type="scientific">Dactylosporangium roseum</name>
    <dbReference type="NCBI Taxonomy" id="47989"/>
    <lineage>
        <taxon>Bacteria</taxon>
        <taxon>Bacillati</taxon>
        <taxon>Actinomycetota</taxon>
        <taxon>Actinomycetes</taxon>
        <taxon>Micromonosporales</taxon>
        <taxon>Micromonosporaceae</taxon>
        <taxon>Dactylosporangium</taxon>
    </lineage>
</organism>
<evidence type="ECO:0000313" key="2">
    <source>
        <dbReference type="EMBL" id="UWZ40001.1"/>
    </source>
</evidence>
<evidence type="ECO:0000313" key="3">
    <source>
        <dbReference type="Proteomes" id="UP001058271"/>
    </source>
</evidence>
<dbReference type="Proteomes" id="UP001058271">
    <property type="component" value="Chromosome"/>
</dbReference>
<gene>
    <name evidence="2" type="ORF">Drose_18410</name>
</gene>
<proteinExistence type="predicted"/>
<accession>A0ABY5ZD88</accession>
<evidence type="ECO:0000256" key="1">
    <source>
        <dbReference type="SAM" id="MobiDB-lite"/>
    </source>
</evidence>
<dbReference type="Gene3D" id="3.90.1580.10">
    <property type="entry name" value="paralog of FGE (formylglycine-generating enzyme)"/>
    <property type="match status" value="1"/>
</dbReference>
<name>A0ABY5ZD88_9ACTN</name>
<reference evidence="2" key="1">
    <citation type="submission" date="2021-04" db="EMBL/GenBank/DDBJ databases">
        <title>Biosynthetic gene clusters of Dactylosporangioum roseum.</title>
        <authorList>
            <person name="Hartkoorn R.C."/>
            <person name="Beaudoing E."/>
            <person name="Hot D."/>
            <person name="Moureu S."/>
        </authorList>
    </citation>
    <scope>NUCLEOTIDE SEQUENCE</scope>
    <source>
        <strain evidence="2">NRRL B-16295</strain>
    </source>
</reference>
<dbReference type="EMBL" id="CP073721">
    <property type="protein sequence ID" value="UWZ40001.1"/>
    <property type="molecule type" value="Genomic_DNA"/>
</dbReference>
<keyword evidence="3" id="KW-1185">Reference proteome</keyword>
<dbReference type="SUPFAM" id="SSF56436">
    <property type="entry name" value="C-type lectin-like"/>
    <property type="match status" value="1"/>
</dbReference>
<dbReference type="InterPro" id="IPR016187">
    <property type="entry name" value="CTDL_fold"/>
</dbReference>
<protein>
    <recommendedName>
        <fullName evidence="4">Sulfatase-modifying factor enzyme domain-containing protein</fullName>
    </recommendedName>
</protein>
<dbReference type="InterPro" id="IPR042095">
    <property type="entry name" value="SUMF_sf"/>
</dbReference>
<feature type="region of interest" description="Disordered" evidence="1">
    <location>
        <begin position="26"/>
        <end position="63"/>
    </location>
</feature>
<sequence length="63" mass="7131">MRRLHPNAFGRWRTVGNVGEWCADRWRSGPPQPSPAAPRRRSMAKPGMPTMACRRSRVTPSNS</sequence>